<accession>A0A845R060</accession>
<gene>
    <name evidence="2" type="ORF">D3Z33_08235</name>
</gene>
<sequence>MKISELYSVVNQTINNLNKDMLIKNAIINAKLVEKLDNSLILKLANGELIKAKTEIPVDVKAGENMNFIVKEKVGETTYLKPILNNDEKNSDSLIDKILNEYNLSKNNNNITLVKGIINLDMNISKETIRHISKNINSLEILSKNTKENSFNESLNIVDINDISKQDLVSLINGNVKLSNNEKYILKSFFHDNQMENNKLNIKENTIKSILFLIKNNMDLNIKNLKLTMDIIEGKNFLSNNIIEIKNTIKDYPEFKNIDKRIEDILNIEQKFKIDKFNNIIKKDIDQNVDRNIIKDYYNEISKVIKELSTKAKENENLTNKINDMNEELKFLKEINKNMTLLYMPINIKNKDILDKIYMFNKNKGKLNKDKIKIYLSLNTVYLEKLDIIYEVANGKNIINFNCNNKEVADYINENKNILDTYLDSIKIKNKIIKVNIQKKEVHFEPLEDLDFNNYIFDARV</sequence>
<protein>
    <recommendedName>
        <fullName evidence="4">Flagellar hook-length control protein FliK</fullName>
    </recommendedName>
</protein>
<dbReference type="EMBL" id="QXXA01000009">
    <property type="protein sequence ID" value="NBI06838.1"/>
    <property type="molecule type" value="Genomic_DNA"/>
</dbReference>
<evidence type="ECO:0000313" key="2">
    <source>
        <dbReference type="EMBL" id="NBI06838.1"/>
    </source>
</evidence>
<keyword evidence="1" id="KW-0175">Coiled coil</keyword>
<organism evidence="2 3">
    <name type="scientific">Senegalia massiliensis</name>
    <dbReference type="NCBI Taxonomy" id="1720316"/>
    <lineage>
        <taxon>Bacteria</taxon>
        <taxon>Bacillati</taxon>
        <taxon>Bacillota</taxon>
        <taxon>Clostridia</taxon>
        <taxon>Eubacteriales</taxon>
        <taxon>Clostridiaceae</taxon>
        <taxon>Senegalia</taxon>
    </lineage>
</organism>
<feature type="coiled-coil region" evidence="1">
    <location>
        <begin position="301"/>
        <end position="342"/>
    </location>
</feature>
<reference evidence="2 3" key="1">
    <citation type="submission" date="2018-08" db="EMBL/GenBank/DDBJ databases">
        <title>Murine metabolic-syndrome-specific gut microbial biobank.</title>
        <authorList>
            <person name="Liu C."/>
        </authorList>
    </citation>
    <scope>NUCLEOTIDE SEQUENCE [LARGE SCALE GENOMIC DNA]</scope>
    <source>
        <strain evidence="2 3">583</strain>
    </source>
</reference>
<keyword evidence="3" id="KW-1185">Reference proteome</keyword>
<dbReference type="Proteomes" id="UP000467132">
    <property type="component" value="Unassembled WGS sequence"/>
</dbReference>
<comment type="caution">
    <text evidence="2">The sequence shown here is derived from an EMBL/GenBank/DDBJ whole genome shotgun (WGS) entry which is preliminary data.</text>
</comment>
<name>A0A845R060_9CLOT</name>
<dbReference type="RefSeq" id="WP_160197324.1">
    <property type="nucleotide sequence ID" value="NZ_QXXA01000009.1"/>
</dbReference>
<evidence type="ECO:0008006" key="4">
    <source>
        <dbReference type="Google" id="ProtNLM"/>
    </source>
</evidence>
<evidence type="ECO:0000256" key="1">
    <source>
        <dbReference type="SAM" id="Coils"/>
    </source>
</evidence>
<proteinExistence type="predicted"/>
<dbReference type="OrthoDB" id="9775804at2"/>
<evidence type="ECO:0000313" key="3">
    <source>
        <dbReference type="Proteomes" id="UP000467132"/>
    </source>
</evidence>
<dbReference type="AlphaFoldDB" id="A0A845R060"/>